<keyword evidence="1" id="KW-0966">Cell projection</keyword>
<keyword evidence="1" id="KW-0969">Cilium</keyword>
<dbReference type="EMBL" id="JBHSJF010000001">
    <property type="protein sequence ID" value="MFC5066812.1"/>
    <property type="molecule type" value="Genomic_DNA"/>
</dbReference>
<name>A0ABV9YYC0_9HYPH</name>
<dbReference type="InterPro" id="IPR010845">
    <property type="entry name" value="FlaF"/>
</dbReference>
<evidence type="ECO:0000313" key="1">
    <source>
        <dbReference type="EMBL" id="MFC5066812.1"/>
    </source>
</evidence>
<dbReference type="NCBIfam" id="NF009435">
    <property type="entry name" value="PRK12794.1"/>
    <property type="match status" value="1"/>
</dbReference>
<accession>A0ABV9YYC0</accession>
<sequence length="125" mass="13496">MHSGAQAYAQTAQKTAGPRELEAQLLMRAAQKLQAVMSGQITDSEEMRAAIRYNRKLWTILSTSATAAENPLPPQVKQNIGNIAMFVLPHCVELEMIPNPQRLGSLININRELAAGLSSMAPAAA</sequence>
<organism evidence="1 2">
    <name type="scientific">Flaviflagellibacter deserti</name>
    <dbReference type="NCBI Taxonomy" id="2267266"/>
    <lineage>
        <taxon>Bacteria</taxon>
        <taxon>Pseudomonadati</taxon>
        <taxon>Pseudomonadota</taxon>
        <taxon>Alphaproteobacteria</taxon>
        <taxon>Hyphomicrobiales</taxon>
        <taxon>Flaviflagellibacter</taxon>
    </lineage>
</organism>
<proteinExistence type="predicted"/>
<protein>
    <submittedName>
        <fullName evidence="1">Flagellar biosynthesis regulator FlaF</fullName>
    </submittedName>
</protein>
<keyword evidence="1" id="KW-0282">Flagellum</keyword>
<dbReference type="RefSeq" id="WP_114955569.1">
    <property type="nucleotide sequence ID" value="NZ_JBHSJF010000001.1"/>
</dbReference>
<keyword evidence="2" id="KW-1185">Reference proteome</keyword>
<evidence type="ECO:0000313" key="2">
    <source>
        <dbReference type="Proteomes" id="UP001595796"/>
    </source>
</evidence>
<gene>
    <name evidence="1" type="primary">flaF</name>
    <name evidence="1" type="ORF">ACFPFW_02130</name>
</gene>
<comment type="caution">
    <text evidence="1">The sequence shown here is derived from an EMBL/GenBank/DDBJ whole genome shotgun (WGS) entry which is preliminary data.</text>
</comment>
<dbReference type="Proteomes" id="UP001595796">
    <property type="component" value="Unassembled WGS sequence"/>
</dbReference>
<reference evidence="2" key="1">
    <citation type="journal article" date="2019" name="Int. J. Syst. Evol. Microbiol.">
        <title>The Global Catalogue of Microorganisms (GCM) 10K type strain sequencing project: providing services to taxonomists for standard genome sequencing and annotation.</title>
        <authorList>
            <consortium name="The Broad Institute Genomics Platform"/>
            <consortium name="The Broad Institute Genome Sequencing Center for Infectious Disease"/>
            <person name="Wu L."/>
            <person name="Ma J."/>
        </authorList>
    </citation>
    <scope>NUCLEOTIDE SEQUENCE [LARGE SCALE GENOMIC DNA]</scope>
    <source>
        <strain evidence="2">CGMCC 1.16444</strain>
    </source>
</reference>
<dbReference type="Pfam" id="PF07309">
    <property type="entry name" value="FlaF"/>
    <property type="match status" value="1"/>
</dbReference>